<gene>
    <name evidence="1" type="ORF">AVENP_0995</name>
</gene>
<protein>
    <submittedName>
        <fullName evidence="1">Uncharacterized protein</fullName>
    </submittedName>
</protein>
<keyword evidence="2" id="KW-1185">Reference proteome</keyword>
<sequence>MALFDIELDYIKNLDEVGLPELVYQIMFYEISKLNLLNQGLSISLNTKTADGGSDGEFINFDKPVPSNHNFLSTKSIVFQFKAAIVGDKAWLEKELLNKTELKPKLKDLISKGYSYYLITSKTDLPAKNIEQKEDYLKEIFQEKGYPDVEVKIVTAIKLREWASTIPQIYLRLNPDTTYFDRFGMYEQVVKQQSQDIEYVNDEKREKGILEIRKKVEETLLHNKSSFIRIEGFSGIGKTRFVYESLNDNKFKEFVLYVKSFKDSILNDLVSFCKKQAQNSNELVVFVIDECSYDDHKLIYKHLNEYVNFVIITIDQVLSTQDKISCPEEFRIMLEGLEEKECVALIQKVNPILPEDIARKIAYFTEGYPRLAYYMAESYDITKDDNSFNRGDLLERIITNVTSGNVEEIKILWAISMFKMFPDKEEFKNAKLIILEHFNIDKTNASIIIKKLIAKGIVREAGRFLYISPRPISMHLFNDFLENTDYDDIDELFIKLNMQGLMNSFFEKLGSVVFDSSQYKDLLFRILSRLTYEQLNDDLGSRILYTLCLKNKEYTIKILNKLFENKSKEELLNFKNGRRYLVWTLDKLVSFNETFNDAMKLLFRLSRAEIETWGNNSKGVFKETFQWVLGGTEINIVNRLDLLKELYFEYENDEDRLILLDSFKNSYPKVNYTGSHKNHSNIPEYIPEHYEPRIQKDIDNYFEKLKELIILFYENSSENLQIKILNNLISSLRIMMWYEQINFWLLSFLESKKNLNIYLDNLYFVEIGNTLKYDRDKKLSKKIIKKLEVIQNSYINNDNLTDIKNLFYRTEEYRYNSKEDFEKHCELIARDFFENKNFNELINKGINNTYRIGKKLSELDLDGRLYDDIINLLKNVDKDSSIRFIEGYISLSKMSEKENHEQLFNDIYNNLTMKSLTFDFIHLLKPSEISCNYLFNLLKDDVIDSSLLENLTFGFWLRDFSREEFILFIEKINLIIKNKSDSFDLVMQYIRQKNVMELINKYIIYYIENGIFDVENSRIEHDIRRGVESFIKNGFRFEEKTLLSVWNSILVEFQKEGRFDGEKFDALYEIIKEYPSFFWKLISNKLDELKPDSYPEYSKFVDFMQGGWMSNWFSHSLFNFIDSDEVIAWIKNTDYEKAKYVVADSFNIDFKQSELPIIVIKMLDKFPNDKDLYSGIVTRSESWSGSYVYVANEKIANIELMLDKYKENKNIVEFLKYHKRYYESKRDSEKIRDDERDLF</sequence>
<evidence type="ECO:0000313" key="1">
    <source>
        <dbReference type="EMBL" id="QKF66551.1"/>
    </source>
</evidence>
<dbReference type="Proteomes" id="UP000503482">
    <property type="component" value="Chromosome"/>
</dbReference>
<reference evidence="1 2" key="1">
    <citation type="submission" date="2020-05" db="EMBL/GenBank/DDBJ databases">
        <title>Complete genome sequencing of Campylobacter and Arcobacter type strains.</title>
        <authorList>
            <person name="Miller W.G."/>
            <person name="Yee E."/>
        </authorList>
    </citation>
    <scope>NUCLEOTIDE SEQUENCE [LARGE SCALE GENOMIC DNA]</scope>
    <source>
        <strain evidence="1 2">LMG 26156</strain>
    </source>
</reference>
<dbReference type="RefSeq" id="WP_128358981.1">
    <property type="nucleotide sequence ID" value="NZ_CP053840.1"/>
</dbReference>
<dbReference type="EMBL" id="CP053840">
    <property type="protein sequence ID" value="QKF66551.1"/>
    <property type="molecule type" value="Genomic_DNA"/>
</dbReference>
<accession>A0AAE7E4C5</accession>
<dbReference type="InterPro" id="IPR027417">
    <property type="entry name" value="P-loop_NTPase"/>
</dbReference>
<organism evidence="1 2">
    <name type="scientific">Arcobacter venerupis</name>
    <dbReference type="NCBI Taxonomy" id="1054033"/>
    <lineage>
        <taxon>Bacteria</taxon>
        <taxon>Pseudomonadati</taxon>
        <taxon>Campylobacterota</taxon>
        <taxon>Epsilonproteobacteria</taxon>
        <taxon>Campylobacterales</taxon>
        <taxon>Arcobacteraceae</taxon>
        <taxon>Arcobacter</taxon>
    </lineage>
</organism>
<dbReference type="KEGG" id="avp:AVENP_0995"/>
<proteinExistence type="predicted"/>
<name>A0AAE7E4C5_9BACT</name>
<dbReference type="AlphaFoldDB" id="A0AAE7E4C5"/>
<dbReference type="SUPFAM" id="SSF52540">
    <property type="entry name" value="P-loop containing nucleoside triphosphate hydrolases"/>
    <property type="match status" value="1"/>
</dbReference>
<evidence type="ECO:0000313" key="2">
    <source>
        <dbReference type="Proteomes" id="UP000503482"/>
    </source>
</evidence>